<evidence type="ECO:0000313" key="2">
    <source>
        <dbReference type="Proteomes" id="UP000008177"/>
    </source>
</evidence>
<organism evidence="1 2">
    <name type="scientific">Botryotinia fuckeliana (strain T4)</name>
    <name type="common">Noble rot fungus</name>
    <name type="synonym">Botrytis cinerea</name>
    <dbReference type="NCBI Taxonomy" id="999810"/>
    <lineage>
        <taxon>Eukaryota</taxon>
        <taxon>Fungi</taxon>
        <taxon>Dikarya</taxon>
        <taxon>Ascomycota</taxon>
        <taxon>Pezizomycotina</taxon>
        <taxon>Leotiomycetes</taxon>
        <taxon>Helotiales</taxon>
        <taxon>Sclerotiniaceae</taxon>
        <taxon>Botrytis</taxon>
    </lineage>
</organism>
<sequence length="55" mass="6345">MHIHTPPRPIPSHPITFVRLSRILSFMPNLVFSNIMPASAKEISKEKSHQVLQRK</sequence>
<evidence type="ECO:0000313" key="1">
    <source>
        <dbReference type="EMBL" id="CCD56185.1"/>
    </source>
</evidence>
<gene>
    <name evidence="1" type="ORF">BofuT4_uP147950.1</name>
</gene>
<dbReference type="AlphaFoldDB" id="G2YXL4"/>
<protein>
    <submittedName>
        <fullName evidence="1">Uncharacterized protein</fullName>
    </submittedName>
</protein>
<dbReference type="Proteomes" id="UP000008177">
    <property type="component" value="Unplaced contigs"/>
</dbReference>
<dbReference type="EMBL" id="FQ790359">
    <property type="protein sequence ID" value="CCD56185.1"/>
    <property type="molecule type" value="Genomic_DNA"/>
</dbReference>
<reference evidence="2" key="1">
    <citation type="journal article" date="2011" name="PLoS Genet.">
        <title>Genomic analysis of the necrotrophic fungal pathogens Sclerotinia sclerotiorum and Botrytis cinerea.</title>
        <authorList>
            <person name="Amselem J."/>
            <person name="Cuomo C.A."/>
            <person name="van Kan J.A."/>
            <person name="Viaud M."/>
            <person name="Benito E.P."/>
            <person name="Couloux A."/>
            <person name="Coutinho P.M."/>
            <person name="de Vries R.P."/>
            <person name="Dyer P.S."/>
            <person name="Fillinger S."/>
            <person name="Fournier E."/>
            <person name="Gout L."/>
            <person name="Hahn M."/>
            <person name="Kohn L."/>
            <person name="Lapalu N."/>
            <person name="Plummer K.M."/>
            <person name="Pradier J.M."/>
            <person name="Quevillon E."/>
            <person name="Sharon A."/>
            <person name="Simon A."/>
            <person name="ten Have A."/>
            <person name="Tudzynski B."/>
            <person name="Tudzynski P."/>
            <person name="Wincker P."/>
            <person name="Andrew M."/>
            <person name="Anthouard V."/>
            <person name="Beever R.E."/>
            <person name="Beffa R."/>
            <person name="Benoit I."/>
            <person name="Bouzid O."/>
            <person name="Brault B."/>
            <person name="Chen Z."/>
            <person name="Choquer M."/>
            <person name="Collemare J."/>
            <person name="Cotton P."/>
            <person name="Danchin E.G."/>
            <person name="Da Silva C."/>
            <person name="Gautier A."/>
            <person name="Giraud C."/>
            <person name="Giraud T."/>
            <person name="Gonzalez C."/>
            <person name="Grossetete S."/>
            <person name="Guldener U."/>
            <person name="Henrissat B."/>
            <person name="Howlett B.J."/>
            <person name="Kodira C."/>
            <person name="Kretschmer M."/>
            <person name="Lappartient A."/>
            <person name="Leroch M."/>
            <person name="Levis C."/>
            <person name="Mauceli E."/>
            <person name="Neuveglise C."/>
            <person name="Oeser B."/>
            <person name="Pearson M."/>
            <person name="Poulain J."/>
            <person name="Poussereau N."/>
            <person name="Quesneville H."/>
            <person name="Rascle C."/>
            <person name="Schumacher J."/>
            <person name="Segurens B."/>
            <person name="Sexton A."/>
            <person name="Silva E."/>
            <person name="Sirven C."/>
            <person name="Soanes D.M."/>
            <person name="Talbot N.J."/>
            <person name="Templeton M."/>
            <person name="Yandava C."/>
            <person name="Yarden O."/>
            <person name="Zeng Q."/>
            <person name="Rollins J.A."/>
            <person name="Lebrun M.H."/>
            <person name="Dickman M."/>
        </authorList>
    </citation>
    <scope>NUCLEOTIDE SEQUENCE [LARGE SCALE GENOMIC DNA]</scope>
    <source>
        <strain evidence="2">T4</strain>
    </source>
</reference>
<name>G2YXL4_BOTF4</name>
<dbReference type="InParanoid" id="G2YXL4"/>
<accession>G2YXL4</accession>
<proteinExistence type="predicted"/>
<dbReference type="HOGENOM" id="CLU_3032144_0_0_1"/>